<feature type="domain" description="HTH cro/C1-type" evidence="4">
    <location>
        <begin position="14"/>
        <end position="67"/>
    </location>
</feature>
<keyword evidence="6" id="KW-1185">Reference proteome</keyword>
<keyword evidence="3" id="KW-0804">Transcription</keyword>
<evidence type="ECO:0000256" key="1">
    <source>
        <dbReference type="ARBA" id="ARBA00023015"/>
    </source>
</evidence>
<organism evidence="5 6">
    <name type="scientific">Amycolatopsis roodepoortensis</name>
    <dbReference type="NCBI Taxonomy" id="700274"/>
    <lineage>
        <taxon>Bacteria</taxon>
        <taxon>Bacillati</taxon>
        <taxon>Actinomycetota</taxon>
        <taxon>Actinomycetes</taxon>
        <taxon>Pseudonocardiales</taxon>
        <taxon>Pseudonocardiaceae</taxon>
        <taxon>Amycolatopsis</taxon>
    </lineage>
</organism>
<keyword evidence="1" id="KW-0805">Transcription regulation</keyword>
<proteinExistence type="predicted"/>
<comment type="caution">
    <text evidence="5">The sequence shown here is derived from an EMBL/GenBank/DDBJ whole genome shotgun (WGS) entry which is preliminary data.</text>
</comment>
<dbReference type="PANTHER" id="PTHR46797">
    <property type="entry name" value="HTH-TYPE TRANSCRIPTIONAL REGULATOR"/>
    <property type="match status" value="1"/>
</dbReference>
<evidence type="ECO:0000313" key="5">
    <source>
        <dbReference type="EMBL" id="MBE1574382.1"/>
    </source>
</evidence>
<dbReference type="Gene3D" id="1.10.260.40">
    <property type="entry name" value="lambda repressor-like DNA-binding domains"/>
    <property type="match status" value="1"/>
</dbReference>
<evidence type="ECO:0000256" key="2">
    <source>
        <dbReference type="ARBA" id="ARBA00023125"/>
    </source>
</evidence>
<keyword evidence="2" id="KW-0238">DNA-binding</keyword>
<reference evidence="5 6" key="1">
    <citation type="submission" date="2020-10" db="EMBL/GenBank/DDBJ databases">
        <title>Sequencing the genomes of 1000 actinobacteria strains.</title>
        <authorList>
            <person name="Klenk H.-P."/>
        </authorList>
    </citation>
    <scope>NUCLEOTIDE SEQUENCE [LARGE SCALE GENOMIC DNA]</scope>
    <source>
        <strain evidence="5 6">DSM 46661</strain>
    </source>
</reference>
<dbReference type="Pfam" id="PF13560">
    <property type="entry name" value="HTH_31"/>
    <property type="match status" value="1"/>
</dbReference>
<evidence type="ECO:0000256" key="3">
    <source>
        <dbReference type="ARBA" id="ARBA00023163"/>
    </source>
</evidence>
<dbReference type="InterPro" id="IPR050807">
    <property type="entry name" value="TransReg_Diox_bact_type"/>
</dbReference>
<dbReference type="SUPFAM" id="SSF47413">
    <property type="entry name" value="lambda repressor-like DNA-binding domains"/>
    <property type="match status" value="1"/>
</dbReference>
<dbReference type="Proteomes" id="UP000656548">
    <property type="component" value="Unassembled WGS sequence"/>
</dbReference>
<dbReference type="PANTHER" id="PTHR46797:SF23">
    <property type="entry name" value="HTH-TYPE TRANSCRIPTIONAL REGULATOR SUTR"/>
    <property type="match status" value="1"/>
</dbReference>
<dbReference type="InterPro" id="IPR011990">
    <property type="entry name" value="TPR-like_helical_dom_sf"/>
</dbReference>
<dbReference type="EMBL" id="JADBEJ010000001">
    <property type="protein sequence ID" value="MBE1574382.1"/>
    <property type="molecule type" value="Genomic_DNA"/>
</dbReference>
<sequence length="404" mass="43717">MGKVLEQPHFGRRLRDLRLEKGLTQAALASDGLSTGYLSRLESGDRPPTPRVLNYLVDRLGVSSSAFEKASESRLAEQLATVVSANGVVDDVEALAGALRADTGNLTLRWQALWLLAAAMNQRGEHEEQRELLAELVELSDELAVLELRVRSRVELAGLFRVLGRNDDARTTALAAVELCQDGGLPVADKAAALMTLVAAETEAGLISEARARADELSALTRDAPPEVRAKALWTAASVYKRQGDDGGAMKLMTEALERIDSNQDVILWLRLRLAAASMELQGPDPETELAARWLDEAAAAVALVGSVQHDQELRALRAHLAFAAGSFDEAAELAGSVGDGSHLAFRDRVRLDMLRGRIAIRRGDVEAGSRELQELARQAQESLNIDLAAEIWRALAEALTSDR</sequence>
<dbReference type="CDD" id="cd00093">
    <property type="entry name" value="HTH_XRE"/>
    <property type="match status" value="1"/>
</dbReference>
<dbReference type="PROSITE" id="PS50943">
    <property type="entry name" value="HTH_CROC1"/>
    <property type="match status" value="1"/>
</dbReference>
<gene>
    <name evidence="5" type="ORF">H4W30_001411</name>
</gene>
<dbReference type="SMART" id="SM00530">
    <property type="entry name" value="HTH_XRE"/>
    <property type="match status" value="1"/>
</dbReference>
<dbReference type="InterPro" id="IPR010982">
    <property type="entry name" value="Lambda_DNA-bd_dom_sf"/>
</dbReference>
<name>A0ABR9L182_9PSEU</name>
<dbReference type="InterPro" id="IPR001387">
    <property type="entry name" value="Cro/C1-type_HTH"/>
</dbReference>
<protein>
    <submittedName>
        <fullName evidence="5">Transcriptional regulator with XRE-family HTH domain</fullName>
    </submittedName>
</protein>
<dbReference type="Gene3D" id="1.25.40.10">
    <property type="entry name" value="Tetratricopeptide repeat domain"/>
    <property type="match status" value="1"/>
</dbReference>
<evidence type="ECO:0000313" key="6">
    <source>
        <dbReference type="Proteomes" id="UP000656548"/>
    </source>
</evidence>
<accession>A0ABR9L182</accession>
<evidence type="ECO:0000259" key="4">
    <source>
        <dbReference type="PROSITE" id="PS50943"/>
    </source>
</evidence>